<feature type="transmembrane region" description="Helical" evidence="1">
    <location>
        <begin position="145"/>
        <end position="164"/>
    </location>
</feature>
<keyword evidence="1" id="KW-1133">Transmembrane helix</keyword>
<feature type="non-terminal residue" evidence="2">
    <location>
        <position position="224"/>
    </location>
</feature>
<dbReference type="EMBL" id="UINC01130314">
    <property type="protein sequence ID" value="SVD11309.1"/>
    <property type="molecule type" value="Genomic_DNA"/>
</dbReference>
<reference evidence="2" key="1">
    <citation type="submission" date="2018-05" db="EMBL/GenBank/DDBJ databases">
        <authorList>
            <person name="Lanie J.A."/>
            <person name="Ng W.-L."/>
            <person name="Kazmierczak K.M."/>
            <person name="Andrzejewski T.M."/>
            <person name="Davidsen T.M."/>
            <person name="Wayne K.J."/>
            <person name="Tettelin H."/>
            <person name="Glass J.I."/>
            <person name="Rusch D."/>
            <person name="Podicherti R."/>
            <person name="Tsui H.-C.T."/>
            <person name="Winkler M.E."/>
        </authorList>
    </citation>
    <scope>NUCLEOTIDE SEQUENCE</scope>
</reference>
<dbReference type="Pfam" id="PF13432">
    <property type="entry name" value="TPR_16"/>
    <property type="match status" value="1"/>
</dbReference>
<dbReference type="Gene3D" id="1.25.40.10">
    <property type="entry name" value="Tetratricopeptide repeat domain"/>
    <property type="match status" value="1"/>
</dbReference>
<protein>
    <submittedName>
        <fullName evidence="2">Uncharacterized protein</fullName>
    </submittedName>
</protein>
<keyword evidence="1" id="KW-0812">Transmembrane</keyword>
<evidence type="ECO:0000313" key="2">
    <source>
        <dbReference type="EMBL" id="SVD11309.1"/>
    </source>
</evidence>
<dbReference type="AlphaFoldDB" id="A0A382SN46"/>
<dbReference type="PROSITE" id="PS50005">
    <property type="entry name" value="TPR"/>
    <property type="match status" value="1"/>
</dbReference>
<accession>A0A382SN46</accession>
<dbReference type="SUPFAM" id="SSF48452">
    <property type="entry name" value="TPR-like"/>
    <property type="match status" value="1"/>
</dbReference>
<keyword evidence="1" id="KW-0472">Membrane</keyword>
<name>A0A382SN46_9ZZZZ</name>
<organism evidence="2">
    <name type="scientific">marine metagenome</name>
    <dbReference type="NCBI Taxonomy" id="408172"/>
    <lineage>
        <taxon>unclassified sequences</taxon>
        <taxon>metagenomes</taxon>
        <taxon>ecological metagenomes</taxon>
    </lineage>
</organism>
<evidence type="ECO:0000256" key="1">
    <source>
        <dbReference type="SAM" id="Phobius"/>
    </source>
</evidence>
<proteinExistence type="predicted"/>
<dbReference type="SMART" id="SM00028">
    <property type="entry name" value="TPR"/>
    <property type="match status" value="2"/>
</dbReference>
<feature type="transmembrane region" description="Helical" evidence="1">
    <location>
        <begin position="119"/>
        <end position="139"/>
    </location>
</feature>
<gene>
    <name evidence="2" type="ORF">METZ01_LOCUS364163</name>
</gene>
<dbReference type="InterPro" id="IPR019734">
    <property type="entry name" value="TPR_rpt"/>
</dbReference>
<dbReference type="InterPro" id="IPR011990">
    <property type="entry name" value="TPR-like_helical_dom_sf"/>
</dbReference>
<sequence>MATTLVGVRGQTAAVGLYAEGNAFYRGGEFAAARQRYLAAVKTGVQDVNLFYNLGNACFKSEHLGEAVLWYERSLRLDPRDEDVLANLRFARRVKRDQDPEDDGEGIYGLYLWPTLNELFVATSLGLIGLFITACWRLWRRPGLAARVVVVSLSVWVVGAGVFTGTRLQRQLTLTEAVVLVEEGTARSGPESAQTPVFVVHEGTKVVVERREDGWLLVRLANGL</sequence>